<organism evidence="2 3">
    <name type="scientific">Nocardioides marmoribigeumensis</name>
    <dbReference type="NCBI Taxonomy" id="433649"/>
    <lineage>
        <taxon>Bacteria</taxon>
        <taxon>Bacillati</taxon>
        <taxon>Actinomycetota</taxon>
        <taxon>Actinomycetes</taxon>
        <taxon>Propionibacteriales</taxon>
        <taxon>Nocardioidaceae</taxon>
        <taxon>Nocardioides</taxon>
    </lineage>
</organism>
<evidence type="ECO:0000313" key="3">
    <source>
        <dbReference type="Proteomes" id="UP001183648"/>
    </source>
</evidence>
<dbReference type="RefSeq" id="WP_310298630.1">
    <property type="nucleotide sequence ID" value="NZ_BAAAPS010000002.1"/>
</dbReference>
<name>A0ABU2BUU1_9ACTN</name>
<evidence type="ECO:0000256" key="1">
    <source>
        <dbReference type="SAM" id="SignalP"/>
    </source>
</evidence>
<sequence>MSGTTLVRRVVVLCASALVLPALAAVSSAPAQADDLLYVPWSSSLPGWSDTYTPGSDDDCAAGRSSCLGKTLKELAKIHDLNGQSCSHNAIFSLAYLRMTQYYGYTRDLPDYYQDVPFANHQDAVFARYYTDAFWNWRNGNRSAVPRAWLYAFDAAKNKQVTGNGDLLLGMSAHINRDLPFVIAAVGTVAPDGSSRKPDYDKVEQWLYSATEPMLAEAAARYDSTLDDADDPFGLTYAALFQMVSLWRENAWRNAEALLAAPDAAARRLVADKIESDANAVAQGLLATQGYSLLNTTTARDTWCSAHKGDAAPVAYEYGAVTPWGY</sequence>
<feature type="chain" id="PRO_5046510715" evidence="1">
    <location>
        <begin position="25"/>
        <end position="326"/>
    </location>
</feature>
<proteinExistence type="predicted"/>
<dbReference type="Pfam" id="PF19458">
    <property type="entry name" value="DUF5995"/>
    <property type="match status" value="1"/>
</dbReference>
<feature type="signal peptide" evidence="1">
    <location>
        <begin position="1"/>
        <end position="24"/>
    </location>
</feature>
<accession>A0ABU2BUU1</accession>
<dbReference type="InterPro" id="IPR046037">
    <property type="entry name" value="DUF5995"/>
</dbReference>
<keyword evidence="1" id="KW-0732">Signal</keyword>
<comment type="caution">
    <text evidence="2">The sequence shown here is derived from an EMBL/GenBank/DDBJ whole genome shotgun (WGS) entry which is preliminary data.</text>
</comment>
<dbReference type="Proteomes" id="UP001183648">
    <property type="component" value="Unassembled WGS sequence"/>
</dbReference>
<gene>
    <name evidence="2" type="ORF">J2S63_000682</name>
</gene>
<dbReference type="EMBL" id="JAVDYG010000001">
    <property type="protein sequence ID" value="MDR7361129.1"/>
    <property type="molecule type" value="Genomic_DNA"/>
</dbReference>
<protein>
    <submittedName>
        <fullName evidence="2">Uncharacterized protein</fullName>
    </submittedName>
</protein>
<evidence type="ECO:0000313" key="2">
    <source>
        <dbReference type="EMBL" id="MDR7361129.1"/>
    </source>
</evidence>
<keyword evidence="3" id="KW-1185">Reference proteome</keyword>
<reference evidence="2 3" key="1">
    <citation type="submission" date="2023-07" db="EMBL/GenBank/DDBJ databases">
        <title>Sequencing the genomes of 1000 actinobacteria strains.</title>
        <authorList>
            <person name="Klenk H.-P."/>
        </authorList>
    </citation>
    <scope>NUCLEOTIDE SEQUENCE [LARGE SCALE GENOMIC DNA]</scope>
    <source>
        <strain evidence="2 3">DSM 19426</strain>
    </source>
</reference>